<reference evidence="12" key="1">
    <citation type="submission" date="2021-03" db="EMBL/GenBank/DDBJ databases">
        <title>Chromosome level genome of the anhydrobiotic midge Polypedilum vanderplanki.</title>
        <authorList>
            <person name="Yoshida Y."/>
            <person name="Kikawada T."/>
            <person name="Gusev O."/>
        </authorList>
    </citation>
    <scope>NUCLEOTIDE SEQUENCE</scope>
    <source>
        <strain evidence="12">NIAS01</strain>
        <tissue evidence="12">Whole body or cell culture</tissue>
    </source>
</reference>
<organism evidence="12 13">
    <name type="scientific">Polypedilum vanderplanki</name>
    <name type="common">Sleeping chironomid midge</name>
    <dbReference type="NCBI Taxonomy" id="319348"/>
    <lineage>
        <taxon>Eukaryota</taxon>
        <taxon>Metazoa</taxon>
        <taxon>Ecdysozoa</taxon>
        <taxon>Arthropoda</taxon>
        <taxon>Hexapoda</taxon>
        <taxon>Insecta</taxon>
        <taxon>Pterygota</taxon>
        <taxon>Neoptera</taxon>
        <taxon>Endopterygota</taxon>
        <taxon>Diptera</taxon>
        <taxon>Nematocera</taxon>
        <taxon>Chironomoidea</taxon>
        <taxon>Chironomidae</taxon>
        <taxon>Chironominae</taxon>
        <taxon>Polypedilum</taxon>
        <taxon>Polypedilum</taxon>
    </lineage>
</organism>
<feature type="chain" id="PRO_5039936431" evidence="11">
    <location>
        <begin position="19"/>
        <end position="165"/>
    </location>
</feature>
<protein>
    <submittedName>
        <fullName evidence="12">Uncharacterized protein</fullName>
    </submittedName>
</protein>
<evidence type="ECO:0000256" key="6">
    <source>
        <dbReference type="ARBA" id="ARBA00023136"/>
    </source>
</evidence>
<dbReference type="Pfam" id="PF00057">
    <property type="entry name" value="Ldl_recept_a"/>
    <property type="match status" value="3"/>
</dbReference>
<dbReference type="Proteomes" id="UP001107558">
    <property type="component" value="Chromosome 1"/>
</dbReference>
<feature type="disulfide bond" evidence="10">
    <location>
        <begin position="128"/>
        <end position="140"/>
    </location>
</feature>
<evidence type="ECO:0000313" key="12">
    <source>
        <dbReference type="EMBL" id="KAG5680500.1"/>
    </source>
</evidence>
<evidence type="ECO:0000256" key="5">
    <source>
        <dbReference type="ARBA" id="ARBA00022989"/>
    </source>
</evidence>
<dbReference type="InterPro" id="IPR002172">
    <property type="entry name" value="LDrepeatLR_classA_rpt"/>
</dbReference>
<comment type="subcellular location">
    <subcellularLocation>
        <location evidence="1">Membrane</location>
        <topology evidence="1">Single-pass membrane protein</topology>
    </subcellularLocation>
</comment>
<keyword evidence="13" id="KW-1185">Reference proteome</keyword>
<dbReference type="AlphaFoldDB" id="A0A9J6CEI6"/>
<dbReference type="InterPro" id="IPR023415">
    <property type="entry name" value="LDLR_class-A_CS"/>
</dbReference>
<keyword evidence="3 11" id="KW-0732">Signal</keyword>
<evidence type="ECO:0000256" key="2">
    <source>
        <dbReference type="ARBA" id="ARBA00022692"/>
    </source>
</evidence>
<accession>A0A9J6CEI6</accession>
<feature type="disulfide bond" evidence="10">
    <location>
        <begin position="135"/>
        <end position="153"/>
    </location>
</feature>
<feature type="disulfide bond" evidence="10">
    <location>
        <begin position="87"/>
        <end position="105"/>
    </location>
</feature>
<dbReference type="PRINTS" id="PR00261">
    <property type="entry name" value="LDLRECEPTOR"/>
</dbReference>
<keyword evidence="5" id="KW-1133">Transmembrane helix</keyword>
<dbReference type="InterPro" id="IPR051221">
    <property type="entry name" value="LDLR-related"/>
</dbReference>
<feature type="disulfide bond" evidence="10">
    <location>
        <begin position="80"/>
        <end position="92"/>
    </location>
</feature>
<evidence type="ECO:0000256" key="4">
    <source>
        <dbReference type="ARBA" id="ARBA00022737"/>
    </source>
</evidence>
<evidence type="ECO:0000256" key="7">
    <source>
        <dbReference type="ARBA" id="ARBA00023157"/>
    </source>
</evidence>
<dbReference type="GO" id="GO:0005041">
    <property type="term" value="F:low-density lipoprotein particle receptor activity"/>
    <property type="evidence" value="ECO:0007669"/>
    <property type="project" value="TreeGrafter"/>
</dbReference>
<keyword evidence="4" id="KW-0677">Repeat</keyword>
<keyword evidence="7 10" id="KW-1015">Disulfide bond</keyword>
<evidence type="ECO:0000256" key="9">
    <source>
        <dbReference type="ARBA" id="ARBA00023180"/>
    </source>
</evidence>
<feature type="disulfide bond" evidence="10">
    <location>
        <begin position="41"/>
        <end position="53"/>
    </location>
</feature>
<dbReference type="Gene3D" id="4.10.400.10">
    <property type="entry name" value="Low-density Lipoprotein Receptor"/>
    <property type="match status" value="3"/>
</dbReference>
<evidence type="ECO:0000256" key="3">
    <source>
        <dbReference type="ARBA" id="ARBA00022729"/>
    </source>
</evidence>
<feature type="signal peptide" evidence="11">
    <location>
        <begin position="1"/>
        <end position="18"/>
    </location>
</feature>
<evidence type="ECO:0000256" key="11">
    <source>
        <dbReference type="SAM" id="SignalP"/>
    </source>
</evidence>
<dbReference type="CDD" id="cd00112">
    <property type="entry name" value="LDLa"/>
    <property type="match status" value="3"/>
</dbReference>
<evidence type="ECO:0000313" key="13">
    <source>
        <dbReference type="Proteomes" id="UP001107558"/>
    </source>
</evidence>
<dbReference type="GO" id="GO:0005886">
    <property type="term" value="C:plasma membrane"/>
    <property type="evidence" value="ECO:0007669"/>
    <property type="project" value="TreeGrafter"/>
</dbReference>
<evidence type="ECO:0000256" key="1">
    <source>
        <dbReference type="ARBA" id="ARBA00004167"/>
    </source>
</evidence>
<evidence type="ECO:0000256" key="8">
    <source>
        <dbReference type="ARBA" id="ARBA00023170"/>
    </source>
</evidence>
<name>A0A9J6CEI6_POLVA</name>
<dbReference type="InterPro" id="IPR036055">
    <property type="entry name" value="LDL_receptor-like_sf"/>
</dbReference>
<dbReference type="OrthoDB" id="664115at2759"/>
<dbReference type="FunFam" id="4.10.400.10:FF:000062">
    <property type="entry name" value="Terribly reduced optic lobes, isoform AI"/>
    <property type="match status" value="1"/>
</dbReference>
<dbReference type="EMBL" id="JADBJN010000001">
    <property type="protein sequence ID" value="KAG5680500.1"/>
    <property type="molecule type" value="Genomic_DNA"/>
</dbReference>
<feature type="disulfide bond" evidence="10">
    <location>
        <begin position="60"/>
        <end position="75"/>
    </location>
</feature>
<keyword evidence="8" id="KW-0675">Receptor</keyword>
<comment type="caution">
    <text evidence="12">The sequence shown here is derived from an EMBL/GenBank/DDBJ whole genome shotgun (WGS) entry which is preliminary data.</text>
</comment>
<dbReference type="PANTHER" id="PTHR22722:SF5">
    <property type="entry name" value="LOW-DENSITY LIPOPROTEIN RECEPTOR-RELATED PROTEIN 1B"/>
    <property type="match status" value="1"/>
</dbReference>
<dbReference type="SMART" id="SM00192">
    <property type="entry name" value="LDLa"/>
    <property type="match status" value="3"/>
</dbReference>
<keyword evidence="6" id="KW-0472">Membrane</keyword>
<feature type="disulfide bond" evidence="10">
    <location>
        <begin position="147"/>
        <end position="162"/>
    </location>
</feature>
<gene>
    <name evidence="12" type="ORF">PVAND_010007</name>
</gene>
<dbReference type="FunFam" id="4.10.400.10:FF:000034">
    <property type="entry name" value="Low-density lipoprotein receptor-related protein 2"/>
    <property type="match status" value="1"/>
</dbReference>
<keyword evidence="2" id="KW-0812">Transmembrane</keyword>
<dbReference type="PROSITE" id="PS01209">
    <property type="entry name" value="LDLRA_1"/>
    <property type="match status" value="1"/>
</dbReference>
<dbReference type="PANTHER" id="PTHR22722">
    <property type="entry name" value="LOW-DENSITY LIPOPROTEIN RECEPTOR-RELATED PROTEIN 2-RELATED"/>
    <property type="match status" value="1"/>
</dbReference>
<feature type="disulfide bond" evidence="10">
    <location>
        <begin position="48"/>
        <end position="66"/>
    </location>
</feature>
<dbReference type="GO" id="GO:0043235">
    <property type="term" value="C:receptor complex"/>
    <property type="evidence" value="ECO:0007669"/>
    <property type="project" value="TreeGrafter"/>
</dbReference>
<proteinExistence type="predicted"/>
<dbReference type="PROSITE" id="PS50068">
    <property type="entry name" value="LDLRA_2"/>
    <property type="match status" value="3"/>
</dbReference>
<dbReference type="SUPFAM" id="SSF57424">
    <property type="entry name" value="LDL receptor-like module"/>
    <property type="match status" value="3"/>
</dbReference>
<sequence length="165" mass="18208">MYLKNILIISILFFHTNIFEFSVIKRDIVEDIDFNITSISCAIGEGMCMNGDCIALSKICDGIPDCSDNSDEHGCIQSECKVKEFKCANKNCIPRKWTCDGENDCGDNSDEIDCSLKLIDEKQLRKGCGTNKFTCSNGQCIAESFYCDGTVDCADGTDEIGCDLI</sequence>
<evidence type="ECO:0000256" key="10">
    <source>
        <dbReference type="PROSITE-ProRule" id="PRU00124"/>
    </source>
</evidence>
<keyword evidence="9" id="KW-0325">Glycoprotein</keyword>
<feature type="disulfide bond" evidence="10">
    <location>
        <begin position="99"/>
        <end position="114"/>
    </location>
</feature>